<keyword evidence="2" id="KW-0479">Metal-binding</keyword>
<dbReference type="Gene3D" id="3.10.20.30">
    <property type="match status" value="1"/>
</dbReference>
<comment type="function">
    <text evidence="6">ATPase that binds to both the 70S ribosome and the 50S ribosomal subunit in a nucleotide-independent manner.</text>
</comment>
<dbReference type="GO" id="GO:0043023">
    <property type="term" value="F:ribosomal large subunit binding"/>
    <property type="evidence" value="ECO:0007669"/>
    <property type="project" value="UniProtKB-UniRule"/>
</dbReference>
<evidence type="ECO:0000256" key="6">
    <source>
        <dbReference type="HAMAP-Rule" id="MF_00944"/>
    </source>
</evidence>
<dbReference type="SUPFAM" id="SSF81271">
    <property type="entry name" value="TGS-like"/>
    <property type="match status" value="1"/>
</dbReference>
<dbReference type="InterPro" id="IPR013029">
    <property type="entry name" value="YchF_C"/>
</dbReference>
<dbReference type="Pfam" id="PF06071">
    <property type="entry name" value="YchF-GTPase_C"/>
    <property type="match status" value="1"/>
</dbReference>
<dbReference type="PROSITE" id="PS51710">
    <property type="entry name" value="G_OBG"/>
    <property type="match status" value="1"/>
</dbReference>
<dbReference type="CDD" id="cd04867">
    <property type="entry name" value="TGS_YchF_OLA1"/>
    <property type="match status" value="1"/>
</dbReference>
<evidence type="ECO:0000256" key="2">
    <source>
        <dbReference type="ARBA" id="ARBA00022723"/>
    </source>
</evidence>
<evidence type="ECO:0000313" key="9">
    <source>
        <dbReference type="EMBL" id="AKF04898.1"/>
    </source>
</evidence>
<dbReference type="InterPro" id="IPR012676">
    <property type="entry name" value="TGS-like"/>
</dbReference>
<accession>A0A0F6W1C1</accession>
<dbReference type="PRINTS" id="PR00326">
    <property type="entry name" value="GTP1OBG"/>
</dbReference>
<dbReference type="RefSeq" id="WP_053232194.1">
    <property type="nucleotide sequence ID" value="NZ_CP011125.1"/>
</dbReference>
<dbReference type="AlphaFoldDB" id="A0A0F6W1C1"/>
<dbReference type="HAMAP" id="MF_00944">
    <property type="entry name" value="YchF_OLA1_ATPase"/>
    <property type="match status" value="1"/>
</dbReference>
<evidence type="ECO:0000256" key="4">
    <source>
        <dbReference type="ARBA" id="ARBA00022840"/>
    </source>
</evidence>
<feature type="binding site" evidence="6">
    <location>
        <begin position="12"/>
        <end position="17"/>
    </location>
    <ligand>
        <name>ATP</name>
        <dbReference type="ChEBI" id="CHEBI:30616"/>
    </ligand>
</feature>
<dbReference type="FunFam" id="1.10.150.300:FF:000001">
    <property type="entry name" value="Ribosome-binding ATPase YchF"/>
    <property type="match status" value="1"/>
</dbReference>
<keyword evidence="4 6" id="KW-0067">ATP-binding</keyword>
<keyword evidence="10" id="KW-1185">Reference proteome</keyword>
<comment type="similarity">
    <text evidence="6">Belongs to the TRAFAC class OBG-HflX-like GTPase superfamily. OBG GTPase family. YchF/OLA1 subfamily.</text>
</comment>
<evidence type="ECO:0000259" key="8">
    <source>
        <dbReference type="PROSITE" id="PS51880"/>
    </source>
</evidence>
<dbReference type="GO" id="GO:0005737">
    <property type="term" value="C:cytoplasm"/>
    <property type="evidence" value="ECO:0007669"/>
    <property type="project" value="TreeGrafter"/>
</dbReference>
<proteinExistence type="inferred from homology"/>
<dbReference type="Proteomes" id="UP000034883">
    <property type="component" value="Chromosome"/>
</dbReference>
<dbReference type="GO" id="GO:0046872">
    <property type="term" value="F:metal ion binding"/>
    <property type="evidence" value="ECO:0007669"/>
    <property type="project" value="UniProtKB-KW"/>
</dbReference>
<dbReference type="InterPro" id="IPR004396">
    <property type="entry name" value="ATPase_YchF/OLA1"/>
</dbReference>
<organism evidence="9 10">
    <name type="scientific">Sandaracinus amylolyticus</name>
    <dbReference type="NCBI Taxonomy" id="927083"/>
    <lineage>
        <taxon>Bacteria</taxon>
        <taxon>Pseudomonadati</taxon>
        <taxon>Myxococcota</taxon>
        <taxon>Polyangia</taxon>
        <taxon>Polyangiales</taxon>
        <taxon>Sandaracinaceae</taxon>
        <taxon>Sandaracinus</taxon>
    </lineage>
</organism>
<dbReference type="PIRSF" id="PIRSF006641">
    <property type="entry name" value="CHP00092"/>
    <property type="match status" value="1"/>
</dbReference>
<sequence>MALSVGIVGLPNVGKSTLFNALSSKQAEAANYAFCTIEPNVGIVPVPDPRFDALVKIVQPEKTVPATVEFVDIAGLVRGASKGEGKGNAFLANIRECDAIAHVVRAFEDENVLHVDNRVDPLADIETIETELALKDLDTVQKRLDRARRQSKGGSAIEKKAIEVTEALEKLLDQGKPSRLYDPGDDEDKQNIVRDLALITRKPIFYVCNVKEDQLAVGEKDPLVARVKAHADSVGAPLVVICAKIEAEIMQLAPEDRADFLASAGLEEPGLNAVIRTGYRMLDLITYFTAGKQEVRAWTIKRGTKAPGAAGKIHSDFERGFIRAEVMFWEDRVSLGTEAAVKAAGKMGIEGKEYVVRDGDVMHFRFNV</sequence>
<dbReference type="PROSITE" id="PS51880">
    <property type="entry name" value="TGS"/>
    <property type="match status" value="1"/>
</dbReference>
<evidence type="ECO:0000256" key="1">
    <source>
        <dbReference type="ARBA" id="ARBA00001946"/>
    </source>
</evidence>
<dbReference type="NCBIfam" id="TIGR00092">
    <property type="entry name" value="redox-regulated ATPase YchF"/>
    <property type="match status" value="1"/>
</dbReference>
<dbReference type="KEGG" id="samy:DB32_002047"/>
<evidence type="ECO:0000313" key="10">
    <source>
        <dbReference type="Proteomes" id="UP000034883"/>
    </source>
</evidence>
<dbReference type="Pfam" id="PF01926">
    <property type="entry name" value="MMR_HSR1"/>
    <property type="match status" value="1"/>
</dbReference>
<name>A0A0F6W1C1_9BACT</name>
<dbReference type="InterPro" id="IPR006073">
    <property type="entry name" value="GTP-bd"/>
</dbReference>
<dbReference type="EMBL" id="CP011125">
    <property type="protein sequence ID" value="AKF04898.1"/>
    <property type="molecule type" value="Genomic_DNA"/>
</dbReference>
<dbReference type="GO" id="GO:0005525">
    <property type="term" value="F:GTP binding"/>
    <property type="evidence" value="ECO:0007669"/>
    <property type="project" value="InterPro"/>
</dbReference>
<feature type="domain" description="TGS" evidence="8">
    <location>
        <begin position="283"/>
        <end position="366"/>
    </location>
</feature>
<dbReference type="GO" id="GO:0005524">
    <property type="term" value="F:ATP binding"/>
    <property type="evidence" value="ECO:0007669"/>
    <property type="project" value="UniProtKB-UniRule"/>
</dbReference>
<reference evidence="9 10" key="1">
    <citation type="submission" date="2015-03" db="EMBL/GenBank/DDBJ databases">
        <title>Genome assembly of Sandaracinus amylolyticus DSM 53668.</title>
        <authorList>
            <person name="Sharma G."/>
            <person name="Subramanian S."/>
        </authorList>
    </citation>
    <scope>NUCLEOTIDE SEQUENCE [LARGE SCALE GENOMIC DNA]</scope>
    <source>
        <strain evidence="9 10">DSM 53668</strain>
    </source>
</reference>
<evidence type="ECO:0000259" key="7">
    <source>
        <dbReference type="PROSITE" id="PS51710"/>
    </source>
</evidence>
<dbReference type="InterPro" id="IPR031167">
    <property type="entry name" value="G_OBG"/>
</dbReference>
<dbReference type="OrthoDB" id="9810373at2"/>
<keyword evidence="3 6" id="KW-0547">Nucleotide-binding</keyword>
<dbReference type="InterPro" id="IPR023192">
    <property type="entry name" value="TGS-like_dom_sf"/>
</dbReference>
<protein>
    <recommendedName>
        <fullName evidence="6">Ribosome-binding ATPase YchF</fullName>
    </recommendedName>
</protein>
<gene>
    <name evidence="6" type="primary">ychF</name>
    <name evidence="9" type="ORF">DB32_002047</name>
</gene>
<dbReference type="STRING" id="927083.DB32_002047"/>
<dbReference type="InterPro" id="IPR012675">
    <property type="entry name" value="Beta-grasp_dom_sf"/>
</dbReference>
<dbReference type="InterPro" id="IPR041706">
    <property type="entry name" value="YchF_N"/>
</dbReference>
<feature type="domain" description="OBG-type G" evidence="7">
    <location>
        <begin position="3"/>
        <end position="261"/>
    </location>
</feature>
<dbReference type="PANTHER" id="PTHR23305:SF18">
    <property type="entry name" value="OBG-TYPE G DOMAIN-CONTAINING PROTEIN"/>
    <property type="match status" value="1"/>
</dbReference>
<evidence type="ECO:0000256" key="3">
    <source>
        <dbReference type="ARBA" id="ARBA00022741"/>
    </source>
</evidence>
<evidence type="ECO:0000256" key="5">
    <source>
        <dbReference type="ARBA" id="ARBA00022842"/>
    </source>
</evidence>
<dbReference type="InterPro" id="IPR027417">
    <property type="entry name" value="P-loop_NTPase"/>
</dbReference>
<dbReference type="InterPro" id="IPR004095">
    <property type="entry name" value="TGS"/>
</dbReference>
<dbReference type="PANTHER" id="PTHR23305">
    <property type="entry name" value="OBG GTPASE FAMILY"/>
    <property type="match status" value="1"/>
</dbReference>
<dbReference type="Gene3D" id="3.40.50.300">
    <property type="entry name" value="P-loop containing nucleotide triphosphate hydrolases"/>
    <property type="match status" value="1"/>
</dbReference>
<dbReference type="GO" id="GO:0016887">
    <property type="term" value="F:ATP hydrolysis activity"/>
    <property type="evidence" value="ECO:0007669"/>
    <property type="project" value="UniProtKB-UniRule"/>
</dbReference>
<keyword evidence="5" id="KW-0460">Magnesium</keyword>
<comment type="cofactor">
    <cofactor evidence="1">
        <name>Mg(2+)</name>
        <dbReference type="ChEBI" id="CHEBI:18420"/>
    </cofactor>
</comment>
<dbReference type="CDD" id="cd01900">
    <property type="entry name" value="YchF"/>
    <property type="match status" value="1"/>
</dbReference>
<dbReference type="FunFam" id="3.10.20.30:FF:000001">
    <property type="entry name" value="Ribosome-binding ATPase YchF"/>
    <property type="match status" value="1"/>
</dbReference>
<dbReference type="SUPFAM" id="SSF52540">
    <property type="entry name" value="P-loop containing nucleoside triphosphate hydrolases"/>
    <property type="match status" value="1"/>
</dbReference>
<dbReference type="Gene3D" id="1.10.150.300">
    <property type="entry name" value="TGS-like domain"/>
    <property type="match status" value="1"/>
</dbReference>